<evidence type="ECO:0000313" key="2">
    <source>
        <dbReference type="EMBL" id="KAH7149203.1"/>
    </source>
</evidence>
<organism evidence="2 3">
    <name type="scientific">Dactylonectria estremocensis</name>
    <dbReference type="NCBI Taxonomy" id="1079267"/>
    <lineage>
        <taxon>Eukaryota</taxon>
        <taxon>Fungi</taxon>
        <taxon>Dikarya</taxon>
        <taxon>Ascomycota</taxon>
        <taxon>Pezizomycotina</taxon>
        <taxon>Sordariomycetes</taxon>
        <taxon>Hypocreomycetidae</taxon>
        <taxon>Hypocreales</taxon>
        <taxon>Nectriaceae</taxon>
        <taxon>Dactylonectria</taxon>
    </lineage>
</organism>
<proteinExistence type="predicted"/>
<dbReference type="AlphaFoldDB" id="A0A9P9F114"/>
<name>A0A9P9F114_9HYPO</name>
<evidence type="ECO:0000256" key="1">
    <source>
        <dbReference type="SAM" id="MobiDB-lite"/>
    </source>
</evidence>
<evidence type="ECO:0000313" key="3">
    <source>
        <dbReference type="Proteomes" id="UP000717696"/>
    </source>
</evidence>
<accession>A0A9P9F114</accession>
<dbReference type="EMBL" id="JAGMUU010000007">
    <property type="protein sequence ID" value="KAH7149203.1"/>
    <property type="molecule type" value="Genomic_DNA"/>
</dbReference>
<keyword evidence="3" id="KW-1185">Reference proteome</keyword>
<reference evidence="2" key="1">
    <citation type="journal article" date="2021" name="Nat. Commun.">
        <title>Genetic determinants of endophytism in the Arabidopsis root mycobiome.</title>
        <authorList>
            <person name="Mesny F."/>
            <person name="Miyauchi S."/>
            <person name="Thiergart T."/>
            <person name="Pickel B."/>
            <person name="Atanasova L."/>
            <person name="Karlsson M."/>
            <person name="Huettel B."/>
            <person name="Barry K.W."/>
            <person name="Haridas S."/>
            <person name="Chen C."/>
            <person name="Bauer D."/>
            <person name="Andreopoulos W."/>
            <person name="Pangilinan J."/>
            <person name="LaButti K."/>
            <person name="Riley R."/>
            <person name="Lipzen A."/>
            <person name="Clum A."/>
            <person name="Drula E."/>
            <person name="Henrissat B."/>
            <person name="Kohler A."/>
            <person name="Grigoriev I.V."/>
            <person name="Martin F.M."/>
            <person name="Hacquard S."/>
        </authorList>
    </citation>
    <scope>NUCLEOTIDE SEQUENCE</scope>
    <source>
        <strain evidence="2">MPI-CAGE-AT-0021</strain>
    </source>
</reference>
<protein>
    <submittedName>
        <fullName evidence="2">Uncharacterized protein</fullName>
    </submittedName>
</protein>
<gene>
    <name evidence="2" type="ORF">B0J13DRAFT_300041</name>
</gene>
<feature type="region of interest" description="Disordered" evidence="1">
    <location>
        <begin position="26"/>
        <end position="53"/>
    </location>
</feature>
<comment type="caution">
    <text evidence="2">The sequence shown here is derived from an EMBL/GenBank/DDBJ whole genome shotgun (WGS) entry which is preliminary data.</text>
</comment>
<sequence>MVHAQTPVRVTVAKWGSPKVPPASNLVCSSPALESSQTPTTSASQSKEYNGMASQNRPAHLRFQLLPRSEHAEEHVLGSGNCEMVPLKLESKCFEVECRVIWTATPDQRKMNVVLELSRPAGKRVFSILDFETPVMDEQFCKLANIDQKTEYYLRLTNPEETERFAENIKKWQEALRKHSTDAQIGSSAVSVVPGEVVEPSEIVEPGEIVESVLPQVPTTQPAKAAEPRTSALKDLTPFSDDNDKTLIDLEGFEQVQNRKIPSLENAVDHIFPLVDKVVEQYTRENDLAASVVQGIEDGAIDYWIANGFMKDHDDDIKKNLTSVLHDMAQIKLKIYLRLHGQGHREDHEKKVQDAVIRCAKTLVGSLSRVQYSAKIIDMLKGKAVVPSDWKATKGLPVSAKVIATSVLERVSHSGRVRAAPTPRWLTRCRFPRLVSSLHRRRPQPNAALSRAYQAPFGLSPVPRLMLQAAIAMVARHPSPPQRVVNPPLRGAVPAQAFRG</sequence>
<dbReference type="Proteomes" id="UP000717696">
    <property type="component" value="Unassembled WGS sequence"/>
</dbReference>
<feature type="compositionally biased region" description="Low complexity" evidence="1">
    <location>
        <begin position="35"/>
        <end position="46"/>
    </location>
</feature>
<dbReference type="OrthoDB" id="5143322at2759"/>